<keyword evidence="4" id="KW-0012">Acyltransferase</keyword>
<dbReference type="SUPFAM" id="SSF55729">
    <property type="entry name" value="Acyl-CoA N-acyltransferases (Nat)"/>
    <property type="match status" value="1"/>
</dbReference>
<feature type="domain" description="N-acetyltransferase" evidence="6">
    <location>
        <begin position="1"/>
        <end position="162"/>
    </location>
</feature>
<sequence>MSGAQLVVAALGAAHDRSRFGCGTPTLDRYLREQVTQDVRRRIAACFVMLDGDVVVGYYTLSAASVALVDLPHDVARKLPRYPAIPAVRMGRLAVDQAYRGKGLGAGLLVNALQRAAKSEIPAVALTVDAKHETAAAFYRHFGFEQLTHDPLSLFLPLATLK</sequence>
<protein>
    <submittedName>
        <fullName evidence="7">Acetyltransferase</fullName>
    </submittedName>
</protein>
<evidence type="ECO:0000256" key="2">
    <source>
        <dbReference type="ARBA" id="ARBA00022649"/>
    </source>
</evidence>
<keyword evidence="2" id="KW-1277">Toxin-antitoxin system</keyword>
<keyword evidence="3 7" id="KW-0808">Transferase</keyword>
<evidence type="ECO:0000256" key="5">
    <source>
        <dbReference type="ARBA" id="ARBA00049880"/>
    </source>
</evidence>
<dbReference type="PROSITE" id="PS51186">
    <property type="entry name" value="GNAT"/>
    <property type="match status" value="1"/>
</dbReference>
<evidence type="ECO:0000256" key="4">
    <source>
        <dbReference type="ARBA" id="ARBA00023315"/>
    </source>
</evidence>
<dbReference type="GO" id="GO:0016747">
    <property type="term" value="F:acyltransferase activity, transferring groups other than amino-acyl groups"/>
    <property type="evidence" value="ECO:0007669"/>
    <property type="project" value="InterPro"/>
</dbReference>
<comment type="caution">
    <text evidence="7">The sequence shown here is derived from an EMBL/GenBank/DDBJ whole genome shotgun (WGS) entry which is preliminary data.</text>
</comment>
<dbReference type="PANTHER" id="PTHR36449:SF1">
    <property type="entry name" value="ACETYLTRANSFERASE"/>
    <property type="match status" value="1"/>
</dbReference>
<dbReference type="InterPro" id="IPR000182">
    <property type="entry name" value="GNAT_dom"/>
</dbReference>
<dbReference type="EMBL" id="LOYH01000083">
    <property type="protein sequence ID" value="KVK77376.1"/>
    <property type="molecule type" value="Genomic_DNA"/>
</dbReference>
<evidence type="ECO:0000313" key="7">
    <source>
        <dbReference type="EMBL" id="KVK77376.1"/>
    </source>
</evidence>
<comment type="catalytic activity">
    <reaction evidence="5">
        <text>glycyl-tRNA(Gly) + acetyl-CoA = N-acetylglycyl-tRNA(Gly) + CoA + H(+)</text>
        <dbReference type="Rhea" id="RHEA:81867"/>
        <dbReference type="Rhea" id="RHEA-COMP:9683"/>
        <dbReference type="Rhea" id="RHEA-COMP:19766"/>
        <dbReference type="ChEBI" id="CHEBI:15378"/>
        <dbReference type="ChEBI" id="CHEBI:57287"/>
        <dbReference type="ChEBI" id="CHEBI:57288"/>
        <dbReference type="ChEBI" id="CHEBI:78522"/>
        <dbReference type="ChEBI" id="CHEBI:232036"/>
    </reaction>
</comment>
<reference evidence="7 8" key="1">
    <citation type="submission" date="2015-11" db="EMBL/GenBank/DDBJ databases">
        <title>Expanding the genomic diversity of Burkholderia species for the development of highly accurate diagnostics.</title>
        <authorList>
            <person name="Sahl J."/>
            <person name="Keim P."/>
            <person name="Wagner D."/>
        </authorList>
    </citation>
    <scope>NUCLEOTIDE SEQUENCE [LARGE SCALE GENOMIC DNA]</scope>
    <source>
        <strain evidence="7 8">MSMB1302</strain>
    </source>
</reference>
<dbReference type="InterPro" id="IPR016181">
    <property type="entry name" value="Acyl_CoA_acyltransferase"/>
</dbReference>
<keyword evidence="1" id="KW-0678">Repressor</keyword>
<name>A0A106FCF0_BURCE</name>
<organism evidence="7 8">
    <name type="scientific">Burkholderia cepacia</name>
    <name type="common">Pseudomonas cepacia</name>
    <dbReference type="NCBI Taxonomy" id="292"/>
    <lineage>
        <taxon>Bacteria</taxon>
        <taxon>Pseudomonadati</taxon>
        <taxon>Pseudomonadota</taxon>
        <taxon>Betaproteobacteria</taxon>
        <taxon>Burkholderiales</taxon>
        <taxon>Burkholderiaceae</taxon>
        <taxon>Burkholderia</taxon>
        <taxon>Burkholderia cepacia complex</taxon>
    </lineage>
</organism>
<evidence type="ECO:0000259" key="6">
    <source>
        <dbReference type="PROSITE" id="PS51186"/>
    </source>
</evidence>
<dbReference type="RefSeq" id="WP_059620960.1">
    <property type="nucleotide sequence ID" value="NZ_CADEUP010000001.1"/>
</dbReference>
<dbReference type="Gene3D" id="3.40.630.30">
    <property type="match status" value="1"/>
</dbReference>
<dbReference type="PANTHER" id="PTHR36449">
    <property type="entry name" value="ACETYLTRANSFERASE-RELATED"/>
    <property type="match status" value="1"/>
</dbReference>
<proteinExistence type="predicted"/>
<dbReference type="AlphaFoldDB" id="A0A106FCF0"/>
<dbReference type="Pfam" id="PF00583">
    <property type="entry name" value="Acetyltransf_1"/>
    <property type="match status" value="1"/>
</dbReference>
<accession>A0A106FCF0</accession>
<dbReference type="Proteomes" id="UP000069001">
    <property type="component" value="Unassembled WGS sequence"/>
</dbReference>
<evidence type="ECO:0000256" key="3">
    <source>
        <dbReference type="ARBA" id="ARBA00022679"/>
    </source>
</evidence>
<dbReference type="CDD" id="cd04301">
    <property type="entry name" value="NAT_SF"/>
    <property type="match status" value="1"/>
</dbReference>
<evidence type="ECO:0000313" key="8">
    <source>
        <dbReference type="Proteomes" id="UP000069001"/>
    </source>
</evidence>
<evidence type="ECO:0000256" key="1">
    <source>
        <dbReference type="ARBA" id="ARBA00022491"/>
    </source>
</evidence>
<gene>
    <name evidence="7" type="ORF">WS90_22490</name>
</gene>